<accession>A0ABU4A123</accession>
<feature type="region of interest" description="Disordered" evidence="2">
    <location>
        <begin position="409"/>
        <end position="443"/>
    </location>
</feature>
<keyword evidence="5" id="KW-1185">Reference proteome</keyword>
<gene>
    <name evidence="4" type="ORF">O0R41_17885</name>
</gene>
<organism evidence="4 5">
    <name type="scientific">Sphingobium naphthae</name>
    <dbReference type="NCBI Taxonomy" id="1886786"/>
    <lineage>
        <taxon>Bacteria</taxon>
        <taxon>Pseudomonadati</taxon>
        <taxon>Pseudomonadota</taxon>
        <taxon>Alphaproteobacteria</taxon>
        <taxon>Sphingomonadales</taxon>
        <taxon>Sphingomonadaceae</taxon>
        <taxon>Sphingobium</taxon>
    </lineage>
</organism>
<evidence type="ECO:0000256" key="1">
    <source>
        <dbReference type="ARBA" id="ARBA00023239"/>
    </source>
</evidence>
<dbReference type="InterPro" id="IPR032465">
    <property type="entry name" value="ACMSD"/>
</dbReference>
<dbReference type="EMBL" id="JAPTHD010000011">
    <property type="protein sequence ID" value="MDV5825478.1"/>
    <property type="molecule type" value="Genomic_DNA"/>
</dbReference>
<dbReference type="Proteomes" id="UP001185984">
    <property type="component" value="Unassembled WGS sequence"/>
</dbReference>
<evidence type="ECO:0000259" key="3">
    <source>
        <dbReference type="Pfam" id="PF04909"/>
    </source>
</evidence>
<protein>
    <submittedName>
        <fullName evidence="4">Amidohydrolase family protein</fullName>
    </submittedName>
</protein>
<evidence type="ECO:0000313" key="4">
    <source>
        <dbReference type="EMBL" id="MDV5825478.1"/>
    </source>
</evidence>
<dbReference type="PANTHER" id="PTHR21240">
    <property type="entry name" value="2-AMINO-3-CARBOXYLMUCONATE-6-SEMIALDEHYDE DECARBOXYLASE"/>
    <property type="match status" value="1"/>
</dbReference>
<dbReference type="PANTHER" id="PTHR21240:SF28">
    <property type="entry name" value="ISO-OROTATE DECARBOXYLASE (EUROFUNG)"/>
    <property type="match status" value="1"/>
</dbReference>
<feature type="domain" description="Amidohydrolase-related" evidence="3">
    <location>
        <begin position="78"/>
        <end position="371"/>
    </location>
</feature>
<dbReference type="Gene3D" id="3.20.20.140">
    <property type="entry name" value="Metal-dependent hydrolases"/>
    <property type="match status" value="1"/>
</dbReference>
<name>A0ABU4A123_9SPHN</name>
<dbReference type="InterPro" id="IPR032466">
    <property type="entry name" value="Metal_Hydrolase"/>
</dbReference>
<dbReference type="Pfam" id="PF04909">
    <property type="entry name" value="Amidohydro_2"/>
    <property type="match status" value="1"/>
</dbReference>
<evidence type="ECO:0000313" key="5">
    <source>
        <dbReference type="Proteomes" id="UP001185984"/>
    </source>
</evidence>
<dbReference type="SUPFAM" id="SSF51556">
    <property type="entry name" value="Metallo-dependent hydrolases"/>
    <property type="match status" value="1"/>
</dbReference>
<reference evidence="5" key="1">
    <citation type="journal article" date="2022" name="J Environ Chem Eng">
        <title>Biodegradation of petroleum oil using a constructed nonpathogenic and heavy metal-tolerant bacterial consortium isolated from marine sponges.</title>
        <authorList>
            <person name="Dechsakulwatana C."/>
            <person name="Rungsihiranrut A."/>
            <person name="Muangchinda C."/>
            <person name="Ningthoujam R."/>
            <person name="Klankeo P."/>
            <person name="Pinyakong O."/>
        </authorList>
    </citation>
    <scope>NUCLEOTIDE SEQUENCE [LARGE SCALE GENOMIC DNA]</scope>
    <source>
        <strain evidence="5">MO2-4</strain>
    </source>
</reference>
<sequence length="443" mass="49686">MNLEEMILISVDDHVIEPPGAFTPHWPAHLKGREPHIEKRNDRDVWMFEEKAAGYMGLNSVVGRPKEEYGMEPLNYEQMRRGTWDLKSRVEDMDANGILGSICFPTFPGFAGQRFQNVSHNDKQVALAAIRAYNDWHYYDWSEAAPGRFIPLMLIPFWDMPAAVAEVNRMAKLGVHALSFSDNPAISGWPSIHDPYWDPLWKACAENNVVICCHIGTGAAAAHASDLSPIDAWITSMPISIANSAADWIWAPMWKKYPNLRMALSEGGIGWIPYLLERADFTHGHHNAWTNSNFGGKMPSDIFKQHIISCFIEDKFGLNNLDYIGEDMVMYECDYPHSDSVWPHSAEKLWGDVKHLSETTINKITHLNAMREFSYDPISKLGRENCTVGALKRRAAAVPVETAPILGMGGAKPNREAGKPVTSGDINRMFESADAESTVSGRR</sequence>
<evidence type="ECO:0000256" key="2">
    <source>
        <dbReference type="SAM" id="MobiDB-lite"/>
    </source>
</evidence>
<dbReference type="InterPro" id="IPR006680">
    <property type="entry name" value="Amidohydro-rel"/>
</dbReference>
<proteinExistence type="predicted"/>
<comment type="caution">
    <text evidence="4">The sequence shown here is derived from an EMBL/GenBank/DDBJ whole genome shotgun (WGS) entry which is preliminary data.</text>
</comment>
<keyword evidence="1" id="KW-0456">Lyase</keyword>
<dbReference type="RefSeq" id="WP_228164665.1">
    <property type="nucleotide sequence ID" value="NZ_JAPTHD010000011.1"/>
</dbReference>